<dbReference type="InterPro" id="IPR002547">
    <property type="entry name" value="tRNA-bd_dom"/>
</dbReference>
<evidence type="ECO:0000313" key="5">
    <source>
        <dbReference type="EMBL" id="SJZ86680.1"/>
    </source>
</evidence>
<sequence length="209" mass="22643">MWLAFYNNEGIGDVLLLTSGNVADDKVKTATKDNVTVIYDEDTDEAVSVNLFNVAEKLGLEGNGALALSTEQVKQVNEMIAAAGFDLTIEVDNSPKFVVGHVEECRPHEDSDHLSVTQIRVSDDKVLQIVCGARNISKGLNVLVALPGAVMPSGLIIWPGELRGVVSNGMVCSTRELELTHIEDYPGIWELAKDLKVGTPLSEVVEYYA</sequence>
<dbReference type="Pfam" id="PF01588">
    <property type="entry name" value="tRNA_bind"/>
    <property type="match status" value="1"/>
</dbReference>
<evidence type="ECO:0000256" key="1">
    <source>
        <dbReference type="ARBA" id="ARBA00022555"/>
    </source>
</evidence>
<evidence type="ECO:0000256" key="2">
    <source>
        <dbReference type="ARBA" id="ARBA00022884"/>
    </source>
</evidence>
<reference evidence="6" key="1">
    <citation type="submission" date="2017-02" db="EMBL/GenBank/DDBJ databases">
        <authorList>
            <person name="Varghese N."/>
            <person name="Submissions S."/>
        </authorList>
    </citation>
    <scope>NUCLEOTIDE SEQUENCE [LARGE SCALE GENOMIC DNA]</scope>
    <source>
        <strain evidence="6">DSM 15739</strain>
    </source>
</reference>
<dbReference type="InterPro" id="IPR027855">
    <property type="entry name" value="DUF4479"/>
</dbReference>
<dbReference type="STRING" id="1121925.SAMN02746011_01955"/>
<dbReference type="EMBL" id="FUWO01000029">
    <property type="protein sequence ID" value="SJZ86680.1"/>
    <property type="molecule type" value="Genomic_DNA"/>
</dbReference>
<dbReference type="InterPro" id="IPR012340">
    <property type="entry name" value="NA-bd_OB-fold"/>
</dbReference>
<name>A0A1T4P503_9LACT</name>
<dbReference type="Gene3D" id="2.40.50.140">
    <property type="entry name" value="Nucleic acid-binding proteins"/>
    <property type="match status" value="1"/>
</dbReference>
<keyword evidence="6" id="KW-1185">Reference proteome</keyword>
<dbReference type="NCBIfam" id="NF045760">
    <property type="entry name" value="YtpR"/>
    <property type="match status" value="1"/>
</dbReference>
<gene>
    <name evidence="5" type="ORF">SAMN02746011_01955</name>
</gene>
<protein>
    <submittedName>
        <fullName evidence="5">tRNA-binding protein</fullName>
    </submittedName>
</protein>
<evidence type="ECO:0000259" key="4">
    <source>
        <dbReference type="PROSITE" id="PS50886"/>
    </source>
</evidence>
<dbReference type="Proteomes" id="UP000189941">
    <property type="component" value="Unassembled WGS sequence"/>
</dbReference>
<dbReference type="InterPro" id="IPR033714">
    <property type="entry name" value="tRNA_bind_bactPheRS"/>
</dbReference>
<dbReference type="Pfam" id="PF14794">
    <property type="entry name" value="DUF4479"/>
    <property type="match status" value="1"/>
</dbReference>
<dbReference type="OrthoDB" id="9805455at2"/>
<evidence type="ECO:0000313" key="6">
    <source>
        <dbReference type="Proteomes" id="UP000189941"/>
    </source>
</evidence>
<organism evidence="5 6">
    <name type="scientific">Globicatella sulfidifaciens DSM 15739</name>
    <dbReference type="NCBI Taxonomy" id="1121925"/>
    <lineage>
        <taxon>Bacteria</taxon>
        <taxon>Bacillati</taxon>
        <taxon>Bacillota</taxon>
        <taxon>Bacilli</taxon>
        <taxon>Lactobacillales</taxon>
        <taxon>Aerococcaceae</taxon>
        <taxon>Globicatella</taxon>
    </lineage>
</organism>
<evidence type="ECO:0000256" key="3">
    <source>
        <dbReference type="PROSITE-ProRule" id="PRU00209"/>
    </source>
</evidence>
<dbReference type="InterPro" id="IPR037154">
    <property type="entry name" value="YtpR-like_sf"/>
</dbReference>
<dbReference type="CDD" id="cd02796">
    <property type="entry name" value="tRNA_bind_bactPheRS"/>
    <property type="match status" value="1"/>
</dbReference>
<feature type="domain" description="TRNA-binding" evidence="4">
    <location>
        <begin position="91"/>
        <end position="202"/>
    </location>
</feature>
<keyword evidence="1 3" id="KW-0820">tRNA-binding</keyword>
<dbReference type="PROSITE" id="PS50886">
    <property type="entry name" value="TRBD"/>
    <property type="match status" value="1"/>
</dbReference>
<accession>A0A1T4P503</accession>
<dbReference type="SUPFAM" id="SSF50249">
    <property type="entry name" value="Nucleic acid-binding proteins"/>
    <property type="match status" value="1"/>
</dbReference>
<keyword evidence="2 3" id="KW-0694">RNA-binding</keyword>
<dbReference type="Gene3D" id="3.30.1940.10">
    <property type="entry name" value="YtpR-like"/>
    <property type="match status" value="1"/>
</dbReference>
<dbReference type="GO" id="GO:0000049">
    <property type="term" value="F:tRNA binding"/>
    <property type="evidence" value="ECO:0007669"/>
    <property type="project" value="UniProtKB-UniRule"/>
</dbReference>
<dbReference type="AlphaFoldDB" id="A0A1T4P503"/>
<proteinExistence type="predicted"/>
<dbReference type="RefSeq" id="WP_078756613.1">
    <property type="nucleotide sequence ID" value="NZ_FUWO01000029.1"/>
</dbReference>